<feature type="region of interest" description="Disordered" evidence="2">
    <location>
        <begin position="1"/>
        <end position="124"/>
    </location>
</feature>
<feature type="region of interest" description="Disordered" evidence="2">
    <location>
        <begin position="394"/>
        <end position="413"/>
    </location>
</feature>
<evidence type="ECO:0000256" key="1">
    <source>
        <dbReference type="SAM" id="Coils"/>
    </source>
</evidence>
<protein>
    <submittedName>
        <fullName evidence="3">Uncharacterized protein</fullName>
    </submittedName>
</protein>
<organism evidence="3 4">
    <name type="scientific">Prevotella intermedia</name>
    <dbReference type="NCBI Taxonomy" id="28131"/>
    <lineage>
        <taxon>Bacteria</taxon>
        <taxon>Pseudomonadati</taxon>
        <taxon>Bacteroidota</taxon>
        <taxon>Bacteroidia</taxon>
        <taxon>Bacteroidales</taxon>
        <taxon>Prevotellaceae</taxon>
        <taxon>Prevotella</taxon>
    </lineage>
</organism>
<dbReference type="AlphaFoldDB" id="A0A2M8TPW2"/>
<gene>
    <name evidence="3" type="ORF">CTM58_13180</name>
</gene>
<dbReference type="Proteomes" id="UP000229884">
    <property type="component" value="Unassembled WGS sequence"/>
</dbReference>
<evidence type="ECO:0000313" key="3">
    <source>
        <dbReference type="EMBL" id="PJI25974.1"/>
    </source>
</evidence>
<reference evidence="3 4" key="1">
    <citation type="submission" date="2017-11" db="EMBL/GenBank/DDBJ databases">
        <title>Genome sequencing of Prevotella intermedia KCOM 2832.</title>
        <authorList>
            <person name="Kook J.-K."/>
            <person name="Park S.-N."/>
            <person name="Lim Y.K."/>
        </authorList>
    </citation>
    <scope>NUCLEOTIDE SEQUENCE [LARGE SCALE GENOMIC DNA]</scope>
    <source>
        <strain evidence="3 4">KCOM 2832</strain>
    </source>
</reference>
<feature type="compositionally biased region" description="Basic residues" evidence="2">
    <location>
        <begin position="400"/>
        <end position="413"/>
    </location>
</feature>
<feature type="compositionally biased region" description="Low complexity" evidence="2">
    <location>
        <begin position="74"/>
        <end position="85"/>
    </location>
</feature>
<accession>A0A2M8TPW2</accession>
<name>A0A2M8TPW2_PREIN</name>
<feature type="coiled-coil region" evidence="1">
    <location>
        <begin position="198"/>
        <end position="246"/>
    </location>
</feature>
<keyword evidence="1" id="KW-0175">Coiled coil</keyword>
<feature type="region of interest" description="Disordered" evidence="2">
    <location>
        <begin position="144"/>
        <end position="163"/>
    </location>
</feature>
<feature type="region of interest" description="Disordered" evidence="2">
    <location>
        <begin position="294"/>
        <end position="313"/>
    </location>
</feature>
<dbReference type="EMBL" id="PENG01000003">
    <property type="protein sequence ID" value="PJI25974.1"/>
    <property type="molecule type" value="Genomic_DNA"/>
</dbReference>
<feature type="compositionally biased region" description="Low complexity" evidence="2">
    <location>
        <begin position="34"/>
        <end position="56"/>
    </location>
</feature>
<comment type="caution">
    <text evidence="3">The sequence shown here is derived from an EMBL/GenBank/DDBJ whole genome shotgun (WGS) entry which is preliminary data.</text>
</comment>
<proteinExistence type="predicted"/>
<evidence type="ECO:0000256" key="2">
    <source>
        <dbReference type="SAM" id="MobiDB-lite"/>
    </source>
</evidence>
<sequence>MNTGGGTRKRTRTTTPQKPQPTPPQFDAGGASEQPQQPTQTAQAPQTPQVQDTQPAITAPEPAPISSWLKKEVPPTAEETQQTAEQTEETPRRMSLEEITNHLYATNKPSPEEEEKQRKRERSRAILAAIGDGVSALSNLYHTSKYAPDMSNPGSSLSDDGRKRYDRWKQVRKDNEEKYNNAILRARQGDYELNLKEREMLRKEAADAAKDAREAKRLEEQAKFKMEELNIRRQQAKTAADKAAADAEYKKAQQEFNQKKFETETALKKEQIANQRATLAETARYHSAQIALGRERNNISRSKGRGKNGSSTDASDMYYISGKHFGVGRKKQLSKMEENAIYQYAVNVGWVDKKNQNAVKNGTLKKGDIIAKLANYTPQAKQFLIDNYGYTDTGSGKSLGLKHNKGGKKLGLK</sequence>
<evidence type="ECO:0000313" key="4">
    <source>
        <dbReference type="Proteomes" id="UP000229884"/>
    </source>
</evidence>
<feature type="compositionally biased region" description="Basic and acidic residues" evidence="2">
    <location>
        <begin position="89"/>
        <end position="100"/>
    </location>
</feature>